<evidence type="ECO:0000256" key="1">
    <source>
        <dbReference type="SAM" id="Phobius"/>
    </source>
</evidence>
<feature type="transmembrane region" description="Helical" evidence="1">
    <location>
        <begin position="9"/>
        <end position="30"/>
    </location>
</feature>
<dbReference type="PANTHER" id="PTHR11614">
    <property type="entry name" value="PHOSPHOLIPASE-RELATED"/>
    <property type="match status" value="1"/>
</dbReference>
<organism evidence="3 4">
    <name type="scientific">Martelella alba</name>
    <dbReference type="NCBI Taxonomy" id="2590451"/>
    <lineage>
        <taxon>Bacteria</taxon>
        <taxon>Pseudomonadati</taxon>
        <taxon>Pseudomonadota</taxon>
        <taxon>Alphaproteobacteria</taxon>
        <taxon>Hyphomicrobiales</taxon>
        <taxon>Aurantimonadaceae</taxon>
        <taxon>Martelella</taxon>
    </lineage>
</organism>
<sequence>MSIKAVKKWLIRCIWVLVIFIVAVFSVRVYQTQSGPQLQLWHTYVPDDMTASDIDRSSWDDYIQAEDALFQSVRENVTDKLQPAVETPLNRYYSGSPIYPGHFATDWNRSYIMMPDGAPRGAVVLLHGLTDTPYSLRHIAENYRRRGYVAVGIRLPGHGTVPAGLTQAKWPDWTAATRLAVREAKILSGADLPLHIVGFSNGGALAMKYTLDSLDNPNLAKPSRVILISPMIGVTRFARFAGIAGWPAFFPAFAKAAWLGIVPEFNPFKYNSFPVNAARQSYELTQVLQQQIARDARNGRLAALPPILTFQSLMDSTVSTRAIITALYDHLPANGSEVVLFDLNQAESFGPLLRSSSYTALSRVLPPPPRRYTTTVVTNVSPHSLDTVAKTVLAGETVETIEPLGIEYPADIFSLSHVALPFPTSDSLYGRYPNPRNQYGISLGAFAARGERSVLVVGLDSLMRLSSNPFYPYMLQRIDNKIEPSTPEAAVNTH</sequence>
<keyword evidence="1" id="KW-0812">Transmembrane</keyword>
<feature type="domain" description="Serine aminopeptidase S33" evidence="2">
    <location>
        <begin position="118"/>
        <end position="236"/>
    </location>
</feature>
<keyword evidence="1" id="KW-1133">Transmembrane helix</keyword>
<evidence type="ECO:0000313" key="4">
    <source>
        <dbReference type="Proteomes" id="UP000305202"/>
    </source>
</evidence>
<dbReference type="EMBL" id="SZPQ01000019">
    <property type="protein sequence ID" value="TKI05498.1"/>
    <property type="molecule type" value="Genomic_DNA"/>
</dbReference>
<evidence type="ECO:0000313" key="3">
    <source>
        <dbReference type="EMBL" id="TKI05498.1"/>
    </source>
</evidence>
<dbReference type="InterPro" id="IPR029058">
    <property type="entry name" value="AB_hydrolase_fold"/>
</dbReference>
<keyword evidence="1" id="KW-0472">Membrane</keyword>
<proteinExistence type="predicted"/>
<dbReference type="RefSeq" id="WP_136990787.1">
    <property type="nucleotide sequence ID" value="NZ_SZPQ01000019.1"/>
</dbReference>
<reference evidence="3 4" key="1">
    <citation type="submission" date="2019-04" db="EMBL/GenBank/DDBJ databases">
        <authorList>
            <person name="Li M."/>
            <person name="Gao C."/>
        </authorList>
    </citation>
    <scope>NUCLEOTIDE SEQUENCE [LARGE SCALE GENOMIC DNA]</scope>
    <source>
        <strain evidence="3 4">BGMRC 2031</strain>
    </source>
</reference>
<dbReference type="InterPro" id="IPR051044">
    <property type="entry name" value="MAG_DAG_Lipase"/>
</dbReference>
<dbReference type="SUPFAM" id="SSF53474">
    <property type="entry name" value="alpha/beta-Hydrolases"/>
    <property type="match status" value="1"/>
</dbReference>
<evidence type="ECO:0000259" key="2">
    <source>
        <dbReference type="Pfam" id="PF12146"/>
    </source>
</evidence>
<accession>A0ABY2SKJ5</accession>
<dbReference type="Pfam" id="PF12146">
    <property type="entry name" value="Hydrolase_4"/>
    <property type="match status" value="1"/>
</dbReference>
<dbReference type="InterPro" id="IPR022742">
    <property type="entry name" value="Hydrolase_4"/>
</dbReference>
<dbReference type="Proteomes" id="UP000305202">
    <property type="component" value="Unassembled WGS sequence"/>
</dbReference>
<name>A0ABY2SKJ5_9HYPH</name>
<dbReference type="Gene3D" id="3.40.50.1820">
    <property type="entry name" value="alpha/beta hydrolase"/>
    <property type="match status" value="1"/>
</dbReference>
<comment type="caution">
    <text evidence="3">The sequence shown here is derived from an EMBL/GenBank/DDBJ whole genome shotgun (WGS) entry which is preliminary data.</text>
</comment>
<keyword evidence="3" id="KW-0378">Hydrolase</keyword>
<keyword evidence="4" id="KW-1185">Reference proteome</keyword>
<dbReference type="GO" id="GO:0016787">
    <property type="term" value="F:hydrolase activity"/>
    <property type="evidence" value="ECO:0007669"/>
    <property type="project" value="UniProtKB-KW"/>
</dbReference>
<protein>
    <submittedName>
        <fullName evidence="3">Alpha/beta hydrolase</fullName>
    </submittedName>
</protein>
<gene>
    <name evidence="3" type="ORF">FCN80_14085</name>
</gene>